<proteinExistence type="predicted"/>
<dbReference type="Gene3D" id="2.40.50.100">
    <property type="match status" value="1"/>
</dbReference>
<accession>A0A517PT38</accession>
<evidence type="ECO:0000313" key="7">
    <source>
        <dbReference type="Proteomes" id="UP000320421"/>
    </source>
</evidence>
<evidence type="ECO:0000256" key="2">
    <source>
        <dbReference type="ARBA" id="ARBA00023054"/>
    </source>
</evidence>
<feature type="region of interest" description="Disordered" evidence="4">
    <location>
        <begin position="1"/>
        <end position="22"/>
    </location>
</feature>
<dbReference type="PANTHER" id="PTHR32347:SF23">
    <property type="entry name" value="BLL5650 PROTEIN"/>
    <property type="match status" value="1"/>
</dbReference>
<protein>
    <submittedName>
        <fullName evidence="6">Macrolide transporter subunit MacA</fullName>
    </submittedName>
</protein>
<keyword evidence="7" id="KW-1185">Reference proteome</keyword>
<comment type="subcellular location">
    <subcellularLocation>
        <location evidence="1">Cell envelope</location>
    </subcellularLocation>
</comment>
<reference evidence="6 7" key="1">
    <citation type="submission" date="2019-02" db="EMBL/GenBank/DDBJ databases">
        <title>Deep-cultivation of Planctomycetes and their phenomic and genomic characterization uncovers novel biology.</title>
        <authorList>
            <person name="Wiegand S."/>
            <person name="Jogler M."/>
            <person name="Boedeker C."/>
            <person name="Pinto D."/>
            <person name="Vollmers J."/>
            <person name="Rivas-Marin E."/>
            <person name="Kohn T."/>
            <person name="Peeters S.H."/>
            <person name="Heuer A."/>
            <person name="Rast P."/>
            <person name="Oberbeckmann S."/>
            <person name="Bunk B."/>
            <person name="Jeske O."/>
            <person name="Meyerdierks A."/>
            <person name="Storesund J.E."/>
            <person name="Kallscheuer N."/>
            <person name="Luecker S."/>
            <person name="Lage O.M."/>
            <person name="Pohl T."/>
            <person name="Merkel B.J."/>
            <person name="Hornburger P."/>
            <person name="Mueller R.-W."/>
            <person name="Bruemmer F."/>
            <person name="Labrenz M."/>
            <person name="Spormann A.M."/>
            <person name="Op den Camp H."/>
            <person name="Overmann J."/>
            <person name="Amann R."/>
            <person name="Jetten M.S.M."/>
            <person name="Mascher T."/>
            <person name="Medema M.H."/>
            <person name="Devos D.P."/>
            <person name="Kaster A.-K."/>
            <person name="Ovreas L."/>
            <person name="Rohde M."/>
            <person name="Galperin M.Y."/>
            <person name="Jogler C."/>
        </authorList>
    </citation>
    <scope>NUCLEOTIDE SEQUENCE [LARGE SCALE GENOMIC DNA]</scope>
    <source>
        <strain evidence="6 7">HG66A1</strain>
    </source>
</reference>
<dbReference type="Pfam" id="PF25954">
    <property type="entry name" value="Beta-barrel_RND_2"/>
    <property type="match status" value="1"/>
</dbReference>
<dbReference type="InterPro" id="IPR058792">
    <property type="entry name" value="Beta-barrel_RND_2"/>
</dbReference>
<evidence type="ECO:0000256" key="4">
    <source>
        <dbReference type="SAM" id="MobiDB-lite"/>
    </source>
</evidence>
<evidence type="ECO:0000313" key="6">
    <source>
        <dbReference type="EMBL" id="QDT22542.1"/>
    </source>
</evidence>
<evidence type="ECO:0000256" key="3">
    <source>
        <dbReference type="SAM" id="Coils"/>
    </source>
</evidence>
<dbReference type="Gene3D" id="2.40.30.170">
    <property type="match status" value="1"/>
</dbReference>
<feature type="domain" description="CusB-like beta-barrel" evidence="5">
    <location>
        <begin position="521"/>
        <end position="596"/>
    </location>
</feature>
<evidence type="ECO:0000256" key="1">
    <source>
        <dbReference type="ARBA" id="ARBA00004196"/>
    </source>
</evidence>
<feature type="coiled-coil region" evidence="3">
    <location>
        <begin position="445"/>
        <end position="484"/>
    </location>
</feature>
<dbReference type="GO" id="GO:0030313">
    <property type="term" value="C:cell envelope"/>
    <property type="evidence" value="ECO:0007669"/>
    <property type="project" value="UniProtKB-SubCell"/>
</dbReference>
<dbReference type="OrthoDB" id="9806939at2"/>
<dbReference type="Proteomes" id="UP000320421">
    <property type="component" value="Chromosome"/>
</dbReference>
<organism evidence="6 7">
    <name type="scientific">Gimesia chilikensis</name>
    <dbReference type="NCBI Taxonomy" id="2605989"/>
    <lineage>
        <taxon>Bacteria</taxon>
        <taxon>Pseudomonadati</taxon>
        <taxon>Planctomycetota</taxon>
        <taxon>Planctomycetia</taxon>
        <taxon>Planctomycetales</taxon>
        <taxon>Planctomycetaceae</taxon>
        <taxon>Gimesia</taxon>
    </lineage>
</organism>
<sequence length="618" mass="68712">MHPESTHPKQRPPVRVLNHRGRRHRSLHKSLLRCALTAQTSDELLHALLGELKQHCQPALILYYRPAVSENQATSRILYQQSTSTPDAALLSQLNQVCQSSIQSKEVEIQPCVDINFMLYAAPITARGLAADALGVVFSATNSTEPFSLLLQALATHITLWHTLREGLQQEQHARDSAAIVELLSNLSCSTNFTQAAGQTASDLADYLDCRQIAIGSQEATRTRCRLVGLSGCPQFDKAAKSVGLIEAALDETLRQQTSLVWTDQHSTENPELQSLQTVGEQLQTKSILCVPLTCSDQQADTVVCVVDLPLDRMKQTQCLLEAASQPLANALHAAQRRSSLRENWKVAVRQSLQGKTRRAVLAACLLFTALMFVPWPYQVKCACQLEPVMQRFVVAPFAGSLETMLVEPGDLVHQGDVLARMDPRELKWKRASLISDQNQAIKRRDSAQAARDFTTQQLSRLEAERLGLEIELLDHRINNLEIKSPVDGIVVAGTLDWAEGAPLEIGEALFEIAPLDQMVVEVAVPDSEISHVREAQSVHIRLEALPDSDQTLLLERIHPRAELRDEANIFVAEAAVDNSQGLLRPGMKGRASIQTTPQPIYWILFHKPWNLIRKYLY</sequence>
<dbReference type="SUPFAM" id="SSF111369">
    <property type="entry name" value="HlyD-like secretion proteins"/>
    <property type="match status" value="1"/>
</dbReference>
<feature type="compositionally biased region" description="Basic residues" evidence="4">
    <location>
        <begin position="8"/>
        <end position="22"/>
    </location>
</feature>
<dbReference type="InterPro" id="IPR050465">
    <property type="entry name" value="UPF0194_transport"/>
</dbReference>
<evidence type="ECO:0000259" key="5">
    <source>
        <dbReference type="Pfam" id="PF25954"/>
    </source>
</evidence>
<dbReference type="AlphaFoldDB" id="A0A517PT38"/>
<dbReference type="EMBL" id="CP036266">
    <property type="protein sequence ID" value="QDT22542.1"/>
    <property type="molecule type" value="Genomic_DNA"/>
</dbReference>
<dbReference type="PANTHER" id="PTHR32347">
    <property type="entry name" value="EFFLUX SYSTEM COMPONENT YKNX-RELATED"/>
    <property type="match status" value="1"/>
</dbReference>
<gene>
    <name evidence="6" type="ORF">HG66A1_43500</name>
</gene>
<name>A0A517PT38_9PLAN</name>
<dbReference type="RefSeq" id="WP_145188567.1">
    <property type="nucleotide sequence ID" value="NZ_CP036266.1"/>
</dbReference>
<keyword evidence="2 3" id="KW-0175">Coiled coil</keyword>